<sequence>MSRPPRLRRLGSALVLLLLLAAGLLLAGDRWLTSLGGAFAHAPEDAEWLLTPTTRALVEASYDGLGDTPPVVDHWVHVLSRGDADNGNASFLNPAAGEFWPFRHYVALRLLLGAGGVRDRSHLDERYPARLMRQVRSLPHPHQLQLVGLDQRFDRDGRAQPEGTLAYVDNERVAALAERYPEHLRAAVSIHPDRPHALAEINRWAGRDIRRIAWMPALQGFDPADGRQDFYAAMAEQDMALIVHVGAGPGLGLGEAALGNPERLRPALAAGLEVTMVLGGADGRYPDPQAEGRTVSATELVLRMLREPELEDQLTAVIGGVATRPHSRQALSRLLQAPDLQDRLGYASVYPLPAVAAATNPGGLRDAGYLPDEATASLRELYDLNPLLFDFVLKRQLRLPHTDLGLSASVFTGPDDETVTAR</sequence>
<dbReference type="InterPro" id="IPR032466">
    <property type="entry name" value="Metal_Hydrolase"/>
</dbReference>
<evidence type="ECO:0008006" key="3">
    <source>
        <dbReference type="Google" id="ProtNLM"/>
    </source>
</evidence>
<evidence type="ECO:0000313" key="1">
    <source>
        <dbReference type="EMBL" id="MDT0618162.1"/>
    </source>
</evidence>
<accession>A0ABU3B6T4</accession>
<dbReference type="Proteomes" id="UP001259982">
    <property type="component" value="Unassembled WGS sequence"/>
</dbReference>
<dbReference type="SUPFAM" id="SSF51556">
    <property type="entry name" value="Metallo-dependent hydrolases"/>
    <property type="match status" value="1"/>
</dbReference>
<evidence type="ECO:0000313" key="2">
    <source>
        <dbReference type="Proteomes" id="UP001259982"/>
    </source>
</evidence>
<proteinExistence type="predicted"/>
<keyword evidence="2" id="KW-1185">Reference proteome</keyword>
<protein>
    <recommendedName>
        <fullName evidence="3">Amidohydrolase-related domain-containing protein</fullName>
    </recommendedName>
</protein>
<reference evidence="1 2" key="1">
    <citation type="submission" date="2023-09" db="EMBL/GenBank/DDBJ databases">
        <authorList>
            <person name="Rey-Velasco X."/>
        </authorList>
    </citation>
    <scope>NUCLEOTIDE SEQUENCE [LARGE SCALE GENOMIC DNA]</scope>
    <source>
        <strain evidence="1 2">P385</strain>
    </source>
</reference>
<dbReference type="EMBL" id="JAVRHY010000005">
    <property type="protein sequence ID" value="MDT0618162.1"/>
    <property type="molecule type" value="Genomic_DNA"/>
</dbReference>
<organism evidence="1 2">
    <name type="scientific">Spectribacter acetivorans</name>
    <dbReference type="NCBI Taxonomy" id="3075603"/>
    <lineage>
        <taxon>Bacteria</taxon>
        <taxon>Pseudomonadati</taxon>
        <taxon>Pseudomonadota</taxon>
        <taxon>Gammaproteobacteria</taxon>
        <taxon>Salinisphaerales</taxon>
        <taxon>Salinisphaeraceae</taxon>
        <taxon>Spectribacter</taxon>
    </lineage>
</organism>
<dbReference type="RefSeq" id="WP_311658242.1">
    <property type="nucleotide sequence ID" value="NZ_JAVRHY010000005.1"/>
</dbReference>
<gene>
    <name evidence="1" type="ORF">RM531_06725</name>
</gene>
<dbReference type="Gene3D" id="3.20.20.140">
    <property type="entry name" value="Metal-dependent hydrolases"/>
    <property type="match status" value="1"/>
</dbReference>
<name>A0ABU3B6T4_9GAMM</name>
<comment type="caution">
    <text evidence="1">The sequence shown here is derived from an EMBL/GenBank/DDBJ whole genome shotgun (WGS) entry which is preliminary data.</text>
</comment>